<dbReference type="AlphaFoldDB" id="G0MLK8"/>
<dbReference type="InParanoid" id="G0MLK8"/>
<sequence length="131" mass="15821">MPKREETDDEEVERKLKEVLEIKRKDIAGILRVYKEIDYRLSRLGPHSPYPNGYHMVSEEELNTKCFRELKRINDECMQLMTEILDTEMDLGALCACYCDCGEYKESIGEWWEEFRRTSYDFIWRTVFCIR</sequence>
<dbReference type="HOGENOM" id="CLU_1929412_0_0_1"/>
<reference evidence="2" key="1">
    <citation type="submission" date="2011-07" db="EMBL/GenBank/DDBJ databases">
        <authorList>
            <consortium name="Caenorhabditis brenneri Sequencing and Analysis Consortium"/>
            <person name="Wilson R.K."/>
        </authorList>
    </citation>
    <scope>NUCLEOTIDE SEQUENCE [LARGE SCALE GENOMIC DNA]</scope>
    <source>
        <strain evidence="2">PB2801</strain>
    </source>
</reference>
<accession>G0MLK8</accession>
<dbReference type="EMBL" id="GL379800">
    <property type="protein sequence ID" value="EGT35724.1"/>
    <property type="molecule type" value="Genomic_DNA"/>
</dbReference>
<gene>
    <name evidence="1" type="ORF">CAEBREN_19355</name>
</gene>
<dbReference type="Proteomes" id="UP000008068">
    <property type="component" value="Unassembled WGS sequence"/>
</dbReference>
<protein>
    <submittedName>
        <fullName evidence="1">Uncharacterized protein</fullName>
    </submittedName>
</protein>
<name>G0MLK8_CAEBE</name>
<evidence type="ECO:0000313" key="2">
    <source>
        <dbReference type="Proteomes" id="UP000008068"/>
    </source>
</evidence>
<proteinExistence type="predicted"/>
<evidence type="ECO:0000313" key="1">
    <source>
        <dbReference type="EMBL" id="EGT35724.1"/>
    </source>
</evidence>
<organism evidence="2">
    <name type="scientific">Caenorhabditis brenneri</name>
    <name type="common">Nematode worm</name>
    <dbReference type="NCBI Taxonomy" id="135651"/>
    <lineage>
        <taxon>Eukaryota</taxon>
        <taxon>Metazoa</taxon>
        <taxon>Ecdysozoa</taxon>
        <taxon>Nematoda</taxon>
        <taxon>Chromadorea</taxon>
        <taxon>Rhabditida</taxon>
        <taxon>Rhabditina</taxon>
        <taxon>Rhabditomorpha</taxon>
        <taxon>Rhabditoidea</taxon>
        <taxon>Rhabditidae</taxon>
        <taxon>Peloderinae</taxon>
        <taxon>Caenorhabditis</taxon>
    </lineage>
</organism>
<keyword evidence="2" id="KW-1185">Reference proteome</keyword>